<dbReference type="GeneID" id="96286080"/>
<dbReference type="Proteomes" id="UP000431826">
    <property type="component" value="Unassembled WGS sequence"/>
</dbReference>
<gene>
    <name evidence="1" type="ORF">Stube_49990</name>
</gene>
<dbReference type="RefSeq" id="WP_159746454.1">
    <property type="nucleotide sequence ID" value="NZ_BLIR01000001.1"/>
</dbReference>
<evidence type="ECO:0008006" key="3">
    <source>
        <dbReference type="Google" id="ProtNLM"/>
    </source>
</evidence>
<evidence type="ECO:0000313" key="2">
    <source>
        <dbReference type="Proteomes" id="UP000431826"/>
    </source>
</evidence>
<dbReference type="AlphaFoldDB" id="A0A640V2C8"/>
<organism evidence="1 2">
    <name type="scientific">Streptomyces tubercidicus</name>
    <dbReference type="NCBI Taxonomy" id="47759"/>
    <lineage>
        <taxon>Bacteria</taxon>
        <taxon>Bacillati</taxon>
        <taxon>Actinomycetota</taxon>
        <taxon>Actinomycetes</taxon>
        <taxon>Kitasatosporales</taxon>
        <taxon>Streptomycetaceae</taxon>
        <taxon>Streptomyces</taxon>
    </lineage>
</organism>
<dbReference type="OrthoDB" id="4546548at2"/>
<name>A0A640V2C8_9ACTN</name>
<accession>A0A640V2C8</accession>
<evidence type="ECO:0000313" key="1">
    <source>
        <dbReference type="EMBL" id="GFE40326.1"/>
    </source>
</evidence>
<proteinExistence type="predicted"/>
<reference evidence="1 2" key="1">
    <citation type="submission" date="2019-12" db="EMBL/GenBank/DDBJ databases">
        <title>Whole genome shotgun sequence of Streptomyces tubercidicus NBRC 13090.</title>
        <authorList>
            <person name="Ichikawa N."/>
            <person name="Kimura A."/>
            <person name="Kitahashi Y."/>
            <person name="Komaki H."/>
            <person name="Tamura T."/>
        </authorList>
    </citation>
    <scope>NUCLEOTIDE SEQUENCE [LARGE SCALE GENOMIC DNA]</scope>
    <source>
        <strain evidence="1 2">NBRC 13090</strain>
    </source>
</reference>
<sequence length="48" mass="5771">MPVTSSRDEPDIIDLGKLRYVVYQTFTQLHQFKRLAVRWERRLNPQAP</sequence>
<protein>
    <recommendedName>
        <fullName evidence="3">Transposase</fullName>
    </recommendedName>
</protein>
<keyword evidence="2" id="KW-1185">Reference proteome</keyword>
<dbReference type="EMBL" id="BLIR01000001">
    <property type="protein sequence ID" value="GFE40326.1"/>
    <property type="molecule type" value="Genomic_DNA"/>
</dbReference>
<comment type="caution">
    <text evidence="1">The sequence shown here is derived from an EMBL/GenBank/DDBJ whole genome shotgun (WGS) entry which is preliminary data.</text>
</comment>